<feature type="transmembrane region" description="Helical" evidence="10">
    <location>
        <begin position="142"/>
        <end position="159"/>
    </location>
</feature>
<reference evidence="11 12" key="1">
    <citation type="submission" date="2019-03" db="EMBL/GenBank/DDBJ databases">
        <title>Genomic Encyclopedia of Type Strains, Phase IV (KMG-IV): sequencing the most valuable type-strain genomes for metagenomic binning, comparative biology and taxonomic classification.</title>
        <authorList>
            <person name="Goeker M."/>
        </authorList>
    </citation>
    <scope>NUCLEOTIDE SEQUENCE [LARGE SCALE GENOMIC DNA]</scope>
    <source>
        <strain evidence="11 12">DSM 24176</strain>
    </source>
</reference>
<dbReference type="InterPro" id="IPR051327">
    <property type="entry name" value="MATE_MepA_subfamily"/>
</dbReference>
<organism evidence="11 12">
    <name type="scientific">Natranaerovirga hydrolytica</name>
    <dbReference type="NCBI Taxonomy" id="680378"/>
    <lineage>
        <taxon>Bacteria</taxon>
        <taxon>Bacillati</taxon>
        <taxon>Bacillota</taxon>
        <taxon>Clostridia</taxon>
        <taxon>Lachnospirales</taxon>
        <taxon>Natranaerovirgaceae</taxon>
        <taxon>Natranaerovirga</taxon>
    </lineage>
</organism>
<evidence type="ECO:0000256" key="3">
    <source>
        <dbReference type="ARBA" id="ARBA00022106"/>
    </source>
</evidence>
<keyword evidence="12" id="KW-1185">Reference proteome</keyword>
<evidence type="ECO:0000256" key="9">
    <source>
        <dbReference type="ARBA" id="ARBA00023251"/>
    </source>
</evidence>
<dbReference type="InterPro" id="IPR048279">
    <property type="entry name" value="MdtK-like"/>
</dbReference>
<evidence type="ECO:0000313" key="11">
    <source>
        <dbReference type="EMBL" id="TCK92824.1"/>
    </source>
</evidence>
<feature type="transmembrane region" description="Helical" evidence="10">
    <location>
        <begin position="107"/>
        <end position="130"/>
    </location>
</feature>
<comment type="caution">
    <text evidence="11">The sequence shown here is derived from an EMBL/GenBank/DDBJ whole genome shotgun (WGS) entry which is preliminary data.</text>
</comment>
<keyword evidence="4" id="KW-0813">Transport</keyword>
<dbReference type="InterPro" id="IPR045070">
    <property type="entry name" value="MATE_MepA-like"/>
</dbReference>
<dbReference type="PIRSF" id="PIRSF006603">
    <property type="entry name" value="DinF"/>
    <property type="match status" value="1"/>
</dbReference>
<feature type="transmembrane region" description="Helical" evidence="10">
    <location>
        <begin position="21"/>
        <end position="42"/>
    </location>
</feature>
<proteinExistence type="inferred from homology"/>
<comment type="similarity">
    <text evidence="2">Belongs to the multi antimicrobial extrusion (MATE) (TC 2.A.66.1) family. MepA subfamily.</text>
</comment>
<keyword evidence="9" id="KW-0046">Antibiotic resistance</keyword>
<evidence type="ECO:0000256" key="8">
    <source>
        <dbReference type="ARBA" id="ARBA00023136"/>
    </source>
</evidence>
<sequence>MATPINNRQNERLGQEKISKLLLSLSLPSIFAMIVNALYNVVDTIFIGQGVGDLGIAGLAIAFPIQMLIMGFGQLIGIGSASAISRNLGAGNQDKAERVLGNSFSSLFFLSGIFAVIGLLFTDFILIVFGATDTILPYARDYVRIIFLGSVFFSFAVNLNNIIRAEGKAKIAMFSMLIGAGLNIILDPIFIFVLDLGIKGAALATIVSQFMSFLFILYFIYSGRSEVKLRLKYLKPDFKITGEVVSVGFSAFAKQSTNSFFSVIVNNTLRIFGGDIAITIFGIINRVLMFLIMPMVGIVHGMQPIVGYNYGAKNMNRVKETIKLTIIIATGFSIVGWINGMLFGNFIIRAFTDNPYIISEGTKVFRIVIALLPLVGVQFVAATLFQALGKALPALILSMLRQFIILAPLVLVLPRLFGLETLGVWLAFPLSDLIAATITIIVLKVQLSKIYNYVNTQ</sequence>
<feature type="transmembrane region" description="Helical" evidence="10">
    <location>
        <begin position="364"/>
        <end position="385"/>
    </location>
</feature>
<dbReference type="Proteomes" id="UP000294545">
    <property type="component" value="Unassembled WGS sequence"/>
</dbReference>
<dbReference type="RefSeq" id="WP_132282681.1">
    <property type="nucleotide sequence ID" value="NZ_SMGQ01000013.1"/>
</dbReference>
<dbReference type="EMBL" id="SMGQ01000013">
    <property type="protein sequence ID" value="TCK92824.1"/>
    <property type="molecule type" value="Genomic_DNA"/>
</dbReference>
<keyword evidence="6 10" id="KW-0812">Transmembrane</keyword>
<evidence type="ECO:0000256" key="5">
    <source>
        <dbReference type="ARBA" id="ARBA00022475"/>
    </source>
</evidence>
<dbReference type="InterPro" id="IPR002528">
    <property type="entry name" value="MATE_fam"/>
</dbReference>
<dbReference type="CDD" id="cd13143">
    <property type="entry name" value="MATE_MepA_like"/>
    <property type="match status" value="1"/>
</dbReference>
<dbReference type="Pfam" id="PF01554">
    <property type="entry name" value="MatE"/>
    <property type="match status" value="2"/>
</dbReference>
<keyword evidence="7 10" id="KW-1133">Transmembrane helix</keyword>
<protein>
    <recommendedName>
        <fullName evidence="3">Multidrug export protein MepA</fullName>
    </recommendedName>
</protein>
<dbReference type="PANTHER" id="PTHR43823:SF3">
    <property type="entry name" value="MULTIDRUG EXPORT PROTEIN MEPA"/>
    <property type="match status" value="1"/>
</dbReference>
<evidence type="ECO:0000256" key="2">
    <source>
        <dbReference type="ARBA" id="ARBA00008417"/>
    </source>
</evidence>
<dbReference type="GO" id="GO:0005886">
    <property type="term" value="C:plasma membrane"/>
    <property type="evidence" value="ECO:0007669"/>
    <property type="project" value="UniProtKB-SubCell"/>
</dbReference>
<evidence type="ECO:0000256" key="10">
    <source>
        <dbReference type="SAM" id="Phobius"/>
    </source>
</evidence>
<keyword evidence="5" id="KW-1003">Cell membrane</keyword>
<evidence type="ECO:0000256" key="6">
    <source>
        <dbReference type="ARBA" id="ARBA00022692"/>
    </source>
</evidence>
<name>A0A4R1MNE6_9FIRM</name>
<feature type="transmembrane region" description="Helical" evidence="10">
    <location>
        <begin position="171"/>
        <end position="194"/>
    </location>
</feature>
<evidence type="ECO:0000256" key="1">
    <source>
        <dbReference type="ARBA" id="ARBA00004651"/>
    </source>
</evidence>
<keyword evidence="8 10" id="KW-0472">Membrane</keyword>
<comment type="subcellular location">
    <subcellularLocation>
        <location evidence="1">Cell membrane</location>
        <topology evidence="1">Multi-pass membrane protein</topology>
    </subcellularLocation>
</comment>
<dbReference type="OrthoDB" id="9811110at2"/>
<feature type="transmembrane region" description="Helical" evidence="10">
    <location>
        <begin position="422"/>
        <end position="443"/>
    </location>
</feature>
<feature type="transmembrane region" description="Helical" evidence="10">
    <location>
        <begin position="54"/>
        <end position="78"/>
    </location>
</feature>
<evidence type="ECO:0000256" key="4">
    <source>
        <dbReference type="ARBA" id="ARBA00022448"/>
    </source>
</evidence>
<gene>
    <name evidence="11" type="ORF">EDC19_1979</name>
</gene>
<feature type="transmembrane region" description="Helical" evidence="10">
    <location>
        <begin position="322"/>
        <end position="344"/>
    </location>
</feature>
<evidence type="ECO:0000313" key="12">
    <source>
        <dbReference type="Proteomes" id="UP000294545"/>
    </source>
</evidence>
<dbReference type="PANTHER" id="PTHR43823">
    <property type="entry name" value="SPORULATION PROTEIN YKVU"/>
    <property type="match status" value="1"/>
</dbReference>
<dbReference type="GO" id="GO:0015297">
    <property type="term" value="F:antiporter activity"/>
    <property type="evidence" value="ECO:0007669"/>
    <property type="project" value="InterPro"/>
</dbReference>
<feature type="transmembrane region" description="Helical" evidence="10">
    <location>
        <begin position="200"/>
        <end position="221"/>
    </location>
</feature>
<dbReference type="GO" id="GO:0042910">
    <property type="term" value="F:xenobiotic transmembrane transporter activity"/>
    <property type="evidence" value="ECO:0007669"/>
    <property type="project" value="InterPro"/>
</dbReference>
<dbReference type="NCBIfam" id="TIGR00797">
    <property type="entry name" value="matE"/>
    <property type="match status" value="1"/>
</dbReference>
<evidence type="ECO:0000256" key="7">
    <source>
        <dbReference type="ARBA" id="ARBA00022989"/>
    </source>
</evidence>
<dbReference type="AlphaFoldDB" id="A0A4R1MNE6"/>
<accession>A0A4R1MNE6</accession>
<dbReference type="GO" id="GO:0046677">
    <property type="term" value="P:response to antibiotic"/>
    <property type="evidence" value="ECO:0007669"/>
    <property type="project" value="UniProtKB-KW"/>
</dbReference>